<comment type="subcellular location">
    <subcellularLocation>
        <location evidence="1">Cytoplasm</location>
    </subcellularLocation>
</comment>
<dbReference type="InterPro" id="IPR009080">
    <property type="entry name" value="tRNAsynth_Ia_anticodon-bd"/>
</dbReference>
<evidence type="ECO:0000259" key="11">
    <source>
        <dbReference type="Pfam" id="PF05746"/>
    </source>
</evidence>
<dbReference type="InterPro" id="IPR006194">
    <property type="entry name" value="Gly-tRNA-synth_heterodimer"/>
</dbReference>
<evidence type="ECO:0000256" key="3">
    <source>
        <dbReference type="ARBA" id="ARBA00012829"/>
    </source>
</evidence>
<dbReference type="PROSITE" id="PS50861">
    <property type="entry name" value="AA_TRNA_LIGASE_II_GLYAB"/>
    <property type="match status" value="1"/>
</dbReference>
<evidence type="ECO:0000256" key="7">
    <source>
        <dbReference type="ARBA" id="ARBA00022840"/>
    </source>
</evidence>
<evidence type="ECO:0000256" key="5">
    <source>
        <dbReference type="ARBA" id="ARBA00022598"/>
    </source>
</evidence>
<evidence type="ECO:0000256" key="2">
    <source>
        <dbReference type="ARBA" id="ARBA00008226"/>
    </source>
</evidence>
<dbReference type="GO" id="GO:0006426">
    <property type="term" value="P:glycyl-tRNA aminoacylation"/>
    <property type="evidence" value="ECO:0007669"/>
    <property type="project" value="InterPro"/>
</dbReference>
<dbReference type="InterPro" id="IPR008909">
    <property type="entry name" value="DALR_anticod-bd"/>
</dbReference>
<dbReference type="GO" id="GO:0004820">
    <property type="term" value="F:glycine-tRNA ligase activity"/>
    <property type="evidence" value="ECO:0007669"/>
    <property type="project" value="UniProtKB-EC"/>
</dbReference>
<keyword evidence="5" id="KW-0436">Ligase</keyword>
<dbReference type="GO" id="GO:0004814">
    <property type="term" value="F:arginine-tRNA ligase activity"/>
    <property type="evidence" value="ECO:0007669"/>
    <property type="project" value="InterPro"/>
</dbReference>
<dbReference type="Pfam" id="PF05746">
    <property type="entry name" value="DALR_1"/>
    <property type="match status" value="1"/>
</dbReference>
<feature type="domain" description="DALR anticodon binding" evidence="11">
    <location>
        <begin position="447"/>
        <end position="549"/>
    </location>
</feature>
<evidence type="ECO:0000313" key="12">
    <source>
        <dbReference type="EMBL" id="GAF75269.1"/>
    </source>
</evidence>
<dbReference type="GO" id="GO:0005524">
    <property type="term" value="F:ATP binding"/>
    <property type="evidence" value="ECO:0007669"/>
    <property type="project" value="UniProtKB-KW"/>
</dbReference>
<dbReference type="Gene3D" id="1.10.730.10">
    <property type="entry name" value="Isoleucyl-tRNA Synthetase, Domain 1"/>
    <property type="match status" value="1"/>
</dbReference>
<evidence type="ECO:0000256" key="4">
    <source>
        <dbReference type="ARBA" id="ARBA00022490"/>
    </source>
</evidence>
<dbReference type="InterPro" id="IPR015944">
    <property type="entry name" value="Gly-tRNA-synth_bsu"/>
</dbReference>
<dbReference type="SUPFAM" id="SSF109604">
    <property type="entry name" value="HD-domain/PDEase-like"/>
    <property type="match status" value="1"/>
</dbReference>
<dbReference type="PANTHER" id="PTHR30075">
    <property type="entry name" value="GLYCYL-TRNA SYNTHETASE"/>
    <property type="match status" value="1"/>
</dbReference>
<dbReference type="PRINTS" id="PR01045">
    <property type="entry name" value="TRNASYNTHGB"/>
</dbReference>
<evidence type="ECO:0000256" key="9">
    <source>
        <dbReference type="ARBA" id="ARBA00023146"/>
    </source>
</evidence>
<keyword evidence="7" id="KW-0067">ATP-binding</keyword>
<evidence type="ECO:0000256" key="8">
    <source>
        <dbReference type="ARBA" id="ARBA00022917"/>
    </source>
</evidence>
<protein>
    <recommendedName>
        <fullName evidence="3">glycine--tRNA ligase</fullName>
        <ecNumber evidence="3">6.1.1.14</ecNumber>
    </recommendedName>
</protein>
<dbReference type="PANTHER" id="PTHR30075:SF2">
    <property type="entry name" value="GLYCINE--TRNA LIGASE, CHLOROPLASTIC_MITOCHONDRIAL 2"/>
    <property type="match status" value="1"/>
</dbReference>
<keyword evidence="4" id="KW-0963">Cytoplasm</keyword>
<comment type="similarity">
    <text evidence="2">Belongs to the class-II aminoacyl-tRNA synthetase family.</text>
</comment>
<evidence type="ECO:0000256" key="1">
    <source>
        <dbReference type="ARBA" id="ARBA00004496"/>
    </source>
</evidence>
<keyword evidence="8" id="KW-0648">Protein biosynthesis</keyword>
<evidence type="ECO:0000256" key="10">
    <source>
        <dbReference type="ARBA" id="ARBA00047937"/>
    </source>
</evidence>
<feature type="non-terminal residue" evidence="12">
    <location>
        <position position="1"/>
    </location>
</feature>
<dbReference type="EMBL" id="BARS01000304">
    <property type="protein sequence ID" value="GAF75269.1"/>
    <property type="molecule type" value="Genomic_DNA"/>
</dbReference>
<accession>X0S2I9</accession>
<comment type="catalytic activity">
    <reaction evidence="10">
        <text>tRNA(Gly) + glycine + ATP = glycyl-tRNA(Gly) + AMP + diphosphate</text>
        <dbReference type="Rhea" id="RHEA:16013"/>
        <dbReference type="Rhea" id="RHEA-COMP:9664"/>
        <dbReference type="Rhea" id="RHEA-COMP:9683"/>
        <dbReference type="ChEBI" id="CHEBI:30616"/>
        <dbReference type="ChEBI" id="CHEBI:33019"/>
        <dbReference type="ChEBI" id="CHEBI:57305"/>
        <dbReference type="ChEBI" id="CHEBI:78442"/>
        <dbReference type="ChEBI" id="CHEBI:78522"/>
        <dbReference type="ChEBI" id="CHEBI:456215"/>
        <dbReference type="EC" id="6.1.1.14"/>
    </reaction>
</comment>
<dbReference type="GO" id="GO:0006420">
    <property type="term" value="P:arginyl-tRNA aminoacylation"/>
    <property type="evidence" value="ECO:0007669"/>
    <property type="project" value="InterPro"/>
</dbReference>
<gene>
    <name evidence="12" type="ORF">S01H1_00798</name>
</gene>
<evidence type="ECO:0000256" key="6">
    <source>
        <dbReference type="ARBA" id="ARBA00022741"/>
    </source>
</evidence>
<dbReference type="EC" id="6.1.1.14" evidence="3"/>
<dbReference type="AlphaFoldDB" id="X0S2I9"/>
<dbReference type="NCBIfam" id="TIGR00211">
    <property type="entry name" value="glyS"/>
    <property type="match status" value="1"/>
</dbReference>
<reference evidence="12" key="1">
    <citation type="journal article" date="2014" name="Front. Microbiol.">
        <title>High frequency of phylogenetically diverse reductive dehalogenase-homologous genes in deep subseafloor sedimentary metagenomes.</title>
        <authorList>
            <person name="Kawai M."/>
            <person name="Futagami T."/>
            <person name="Toyoda A."/>
            <person name="Takaki Y."/>
            <person name="Nishi S."/>
            <person name="Hori S."/>
            <person name="Arai W."/>
            <person name="Tsubouchi T."/>
            <person name="Morono Y."/>
            <person name="Uchiyama I."/>
            <person name="Ito T."/>
            <person name="Fujiyama A."/>
            <person name="Inagaki F."/>
            <person name="Takami H."/>
        </authorList>
    </citation>
    <scope>NUCLEOTIDE SEQUENCE</scope>
    <source>
        <strain evidence="12">Expedition CK06-06</strain>
    </source>
</reference>
<dbReference type="SUPFAM" id="SSF47323">
    <property type="entry name" value="Anticodon-binding domain of a subclass of class I aminoacyl-tRNA synthetases"/>
    <property type="match status" value="1"/>
</dbReference>
<proteinExistence type="inferred from homology"/>
<name>X0S2I9_9ZZZZ</name>
<sequence length="559" mass="65015">FSKSMRWGKGDFAFARPIRSILALLGEEIIEFEVAGIRSGRETRGHPYLSPFLISIDDSQKYSSILREKWVIINPAERKEIIIKQMQEIVSQLNKGGSKQRALEDKELLNDIVSSVEYPTMFLGKFDPHFLSLPSPVLRACLRDYQQHFSVVEKETFEPYFIGVRDGNREYLAEVTKGNQRVLNARLSDARFFFEEDKKITLEERVPFLKEIVVQEKLGSYYDKTLRLVKLGERIATSLEIDEKTRGILKEAAYLCKTDLTTQMVKEFPSLEGIMGREYALYSKKKTQVAQAIYEHKIPRSNEKNLPRTLAGATLALTDKLDTLIGSFWAGFIPSGSEDPWGLRRQAQGIVEIILDREWEVSLDHLIKESLKLYQRKERTEQEKIILKVKGFLRTRMVRILKDKGIRTDQIKAVLKVDDKKPVRIIKRGEALLKAASREEFKEEVIAIVRLLNMLKQAKRRNLRIPQRLKEELLVEKEERELYRELRKIKARVERLLEKQSYLEAYQTLSTLKESIHNFFQEVLVMNEDARLQANRLCLLKKTGKLFSSIADFTELQVK</sequence>
<organism evidence="12">
    <name type="scientific">marine sediment metagenome</name>
    <dbReference type="NCBI Taxonomy" id="412755"/>
    <lineage>
        <taxon>unclassified sequences</taxon>
        <taxon>metagenomes</taxon>
        <taxon>ecological metagenomes</taxon>
    </lineage>
</organism>
<dbReference type="GO" id="GO:0005829">
    <property type="term" value="C:cytosol"/>
    <property type="evidence" value="ECO:0007669"/>
    <property type="project" value="TreeGrafter"/>
</dbReference>
<keyword evidence="6" id="KW-0547">Nucleotide-binding</keyword>
<keyword evidence="9" id="KW-0030">Aminoacyl-tRNA synthetase</keyword>
<comment type="caution">
    <text evidence="12">The sequence shown here is derived from an EMBL/GenBank/DDBJ whole genome shotgun (WGS) entry which is preliminary data.</text>
</comment>
<dbReference type="Pfam" id="PF02092">
    <property type="entry name" value="tRNA_synt_2f"/>
    <property type="match status" value="1"/>
</dbReference>